<gene>
    <name evidence="1" type="ORF">FB389_1264</name>
</gene>
<proteinExistence type="predicted"/>
<dbReference type="Gene3D" id="3.40.50.2300">
    <property type="match status" value="2"/>
</dbReference>
<evidence type="ECO:0000313" key="2">
    <source>
        <dbReference type="Proteomes" id="UP000316181"/>
    </source>
</evidence>
<dbReference type="EMBL" id="VFNV01000001">
    <property type="protein sequence ID" value="TQK76580.1"/>
    <property type="molecule type" value="Genomic_DNA"/>
</dbReference>
<dbReference type="Proteomes" id="UP000316181">
    <property type="component" value="Unassembled WGS sequence"/>
</dbReference>
<comment type="caution">
    <text evidence="1">The sequence shown here is derived from an EMBL/GenBank/DDBJ whole genome shotgun (WGS) entry which is preliminary data.</text>
</comment>
<evidence type="ECO:0000313" key="1">
    <source>
        <dbReference type="EMBL" id="TQK76580.1"/>
    </source>
</evidence>
<dbReference type="OrthoDB" id="5143318at2"/>
<protein>
    <submittedName>
        <fullName evidence="1">ABC-type xylose transport system substrate-binding protein</fullName>
    </submittedName>
</protein>
<dbReference type="SUPFAM" id="SSF53822">
    <property type="entry name" value="Periplasmic binding protein-like I"/>
    <property type="match status" value="1"/>
</dbReference>
<sequence length="404" mass="42885">MSRSVSRTATVIPTLRASCHTLLRAPAIFRAATALVAAVVITLAGCAAGPNPTASTTLPAEATPVADESPRPRALEAVALIGVIQETDALTSWDDDEYLFQEMLTERGYEHDGRRNVTDDWTWAETIDEWTQQGAAAIVMESDVWDGDAEAIAAARTAGVRFISYNAVPRASVDVDVDLHVGVREDAIARAQLEALVGMLAERNTPKPWRIANFVATLGQGDGSDLQRANLAYGSPDLSEAIDALVEAGQLADAGDVIVHDCQIAGDSRKVKKHALEWLDGLDGLAGIVLADPSTLLVSSLPEELPVVLLDASFDALESVVRLDTRATVTVFPSELVNSVGTALDALQRGTIGQLPTLPREGTATDIPAVYVNPVTITNDNWETALADDEMMLGTLKATVGDLD</sequence>
<reference evidence="1 2" key="1">
    <citation type="submission" date="2019-06" db="EMBL/GenBank/DDBJ databases">
        <title>Sequencing the genomes of 1000 actinobacteria strains.</title>
        <authorList>
            <person name="Klenk H.-P."/>
        </authorList>
    </citation>
    <scope>NUCLEOTIDE SEQUENCE [LARGE SCALE GENOMIC DNA]</scope>
    <source>
        <strain evidence="1 2">DSM 10596</strain>
    </source>
</reference>
<name>A0A542SPN9_9MICO</name>
<keyword evidence="2" id="KW-1185">Reference proteome</keyword>
<accession>A0A542SPN9</accession>
<organism evidence="1 2">
    <name type="scientific">Rarobacter incanus</name>
    <dbReference type="NCBI Taxonomy" id="153494"/>
    <lineage>
        <taxon>Bacteria</taxon>
        <taxon>Bacillati</taxon>
        <taxon>Actinomycetota</taxon>
        <taxon>Actinomycetes</taxon>
        <taxon>Micrococcales</taxon>
        <taxon>Rarobacteraceae</taxon>
        <taxon>Rarobacter</taxon>
    </lineage>
</organism>
<dbReference type="InterPro" id="IPR028082">
    <property type="entry name" value="Peripla_BP_I"/>
</dbReference>
<dbReference type="RefSeq" id="WP_142111954.1">
    <property type="nucleotide sequence ID" value="NZ_BAAATB010000002.1"/>
</dbReference>
<dbReference type="AlphaFoldDB" id="A0A542SPN9"/>